<protein>
    <submittedName>
        <fullName evidence="2">Uncharacterized protein</fullName>
    </submittedName>
</protein>
<feature type="transmembrane region" description="Helical" evidence="1">
    <location>
        <begin position="36"/>
        <end position="55"/>
    </location>
</feature>
<dbReference type="STRING" id="1279009.ADICEAN_03507"/>
<organism evidence="2 3">
    <name type="scientific">Cesiribacter andamanensis AMV16</name>
    <dbReference type="NCBI Taxonomy" id="1279009"/>
    <lineage>
        <taxon>Bacteria</taxon>
        <taxon>Pseudomonadati</taxon>
        <taxon>Bacteroidota</taxon>
        <taxon>Cytophagia</taxon>
        <taxon>Cytophagales</taxon>
        <taxon>Cesiribacteraceae</taxon>
        <taxon>Cesiribacter</taxon>
    </lineage>
</organism>
<dbReference type="Proteomes" id="UP000011910">
    <property type="component" value="Unassembled WGS sequence"/>
</dbReference>
<dbReference type="eggNOG" id="ENOG502Z7W1">
    <property type="taxonomic scope" value="Bacteria"/>
</dbReference>
<keyword evidence="1" id="KW-0812">Transmembrane</keyword>
<dbReference type="OrthoDB" id="980086at2"/>
<feature type="transmembrane region" description="Helical" evidence="1">
    <location>
        <begin position="6"/>
        <end position="24"/>
    </location>
</feature>
<name>M7NSC6_9BACT</name>
<feature type="transmembrane region" description="Helical" evidence="1">
    <location>
        <begin position="558"/>
        <end position="574"/>
    </location>
</feature>
<evidence type="ECO:0000256" key="1">
    <source>
        <dbReference type="SAM" id="Phobius"/>
    </source>
</evidence>
<dbReference type="AlphaFoldDB" id="M7NSC6"/>
<gene>
    <name evidence="2" type="ORF">ADICEAN_03507</name>
</gene>
<keyword evidence="3" id="KW-1185">Reference proteome</keyword>
<keyword evidence="1" id="KW-0472">Membrane</keyword>
<keyword evidence="1" id="KW-1133">Transmembrane helix</keyword>
<reference evidence="2 3" key="1">
    <citation type="journal article" date="2013" name="Genome Announc.">
        <title>Draft Genome Sequence of Cesiribacter andamanensis Strain AMV16T, Isolated from a Soil Sample from a Mud Volcano in the Andaman Islands, India.</title>
        <authorList>
            <person name="Shivaji S."/>
            <person name="Ara S."/>
            <person name="Begum Z."/>
            <person name="Srinivas T.N."/>
            <person name="Singh A."/>
            <person name="Kumar Pinnaka A."/>
        </authorList>
    </citation>
    <scope>NUCLEOTIDE SEQUENCE [LARGE SCALE GENOMIC DNA]</scope>
    <source>
        <strain evidence="2 3">AMV16</strain>
    </source>
</reference>
<accession>M7NSC6</accession>
<dbReference type="RefSeq" id="WP_009196888.1">
    <property type="nucleotide sequence ID" value="NZ_AODQ01000121.1"/>
</dbReference>
<sequence>MAANTPLIVWLLAAASLLLWLLLARAEWKRVTRGRALLRSLLLLGAIVALFLVWLRPTHSRAGGDTTILLNGSAPALLDSLLQAYPAARVWSLQPHPDHPRLEGISYLPQHVPAGSSLFLVGEGLSPADLQYLKPYSFTYLPAALPEGVLRLRYRERLTPHDSLLVEGRWRPASGEDRLLLSQGAVVLDSVRAGKTDIFALQAPIRLAGRQLMQLHWLGQRGDTLASYHLPLQVAAAGRLQLALLTAYPEPESRQLKDYLRQQGYAIYYAAQLAPGKQVEEWINLPRQPLRLNQAGLAGYDVLILSYGYWSGLGRSQQQEIYQAVARQGLGLILYPDADSRSLRWQAHRLQLAQEPGTDSLLGAGQRLPITHYRFEGGTHSWEKLLQGIRSGPIALLRREGRGMLAVSSSPYSHRLQLQGRSEGYQAYWHGLLSAVLPPAPQAPHLWQKAEGSERQALQLRLYSSDSLPTFELLAAGQQPLPSLRWQVPGRKGLWEIRAWPSEAGWYQAQSTGDTLMVAVAEAPGSVQRWAWQQASRQAASAQQQAAPTRFRQEPIPAGWFYVLFLISMGGLWLERKLRG</sequence>
<proteinExistence type="predicted"/>
<evidence type="ECO:0000313" key="3">
    <source>
        <dbReference type="Proteomes" id="UP000011910"/>
    </source>
</evidence>
<dbReference type="EMBL" id="AODQ01000121">
    <property type="protein sequence ID" value="EMR01374.1"/>
    <property type="molecule type" value="Genomic_DNA"/>
</dbReference>
<comment type="caution">
    <text evidence="2">The sequence shown here is derived from an EMBL/GenBank/DDBJ whole genome shotgun (WGS) entry which is preliminary data.</text>
</comment>
<evidence type="ECO:0000313" key="2">
    <source>
        <dbReference type="EMBL" id="EMR01374.1"/>
    </source>
</evidence>